<proteinExistence type="predicted"/>
<dbReference type="Pfam" id="PF02636">
    <property type="entry name" value="Methyltransf_28"/>
    <property type="match status" value="1"/>
</dbReference>
<dbReference type="Proteomes" id="UP000199318">
    <property type="component" value="Unassembled WGS sequence"/>
</dbReference>
<protein>
    <submittedName>
        <fullName evidence="3">SAM-dependent methyltransferase, MidA family</fullName>
    </submittedName>
</protein>
<evidence type="ECO:0000313" key="4">
    <source>
        <dbReference type="Proteomes" id="UP000199318"/>
    </source>
</evidence>
<dbReference type="PANTHER" id="PTHR12049:SF7">
    <property type="entry name" value="PROTEIN ARGININE METHYLTRANSFERASE NDUFAF7, MITOCHONDRIAL"/>
    <property type="match status" value="1"/>
</dbReference>
<dbReference type="SUPFAM" id="SSF53335">
    <property type="entry name" value="S-adenosyl-L-methionine-dependent methyltransferases"/>
    <property type="match status" value="1"/>
</dbReference>
<name>A0A1H9SC56_9BACI</name>
<dbReference type="PANTHER" id="PTHR12049">
    <property type="entry name" value="PROTEIN ARGININE METHYLTRANSFERASE NDUFAF7, MITOCHONDRIAL"/>
    <property type="match status" value="1"/>
</dbReference>
<dbReference type="RefSeq" id="WP_177169646.1">
    <property type="nucleotide sequence ID" value="NZ_FOGV01000006.1"/>
</dbReference>
<organism evidence="3 4">
    <name type="scientific">Salisediminibacterium halotolerans</name>
    <dbReference type="NCBI Taxonomy" id="517425"/>
    <lineage>
        <taxon>Bacteria</taxon>
        <taxon>Bacillati</taxon>
        <taxon>Bacillota</taxon>
        <taxon>Bacilli</taxon>
        <taxon>Bacillales</taxon>
        <taxon>Bacillaceae</taxon>
        <taxon>Salisediminibacterium</taxon>
    </lineage>
</organism>
<evidence type="ECO:0000256" key="1">
    <source>
        <dbReference type="ARBA" id="ARBA00022603"/>
    </source>
</evidence>
<comment type="caution">
    <text evidence="3">The sequence shown here is derived from an EMBL/GenBank/DDBJ whole genome shotgun (WGS) entry which is preliminary data.</text>
</comment>
<keyword evidence="1 3" id="KW-0489">Methyltransferase</keyword>
<dbReference type="AlphaFoldDB" id="A0A1H9SC56"/>
<dbReference type="InterPro" id="IPR038375">
    <property type="entry name" value="NDUFAF7_sf"/>
</dbReference>
<dbReference type="GO" id="GO:0032259">
    <property type="term" value="P:methylation"/>
    <property type="evidence" value="ECO:0007669"/>
    <property type="project" value="UniProtKB-KW"/>
</dbReference>
<dbReference type="EMBL" id="FOGV01000006">
    <property type="protein sequence ID" value="SER82155.1"/>
    <property type="molecule type" value="Genomic_DNA"/>
</dbReference>
<keyword evidence="4" id="KW-1185">Reference proteome</keyword>
<sequence>MCSVAEQLRKRGNGPWDMATFMETALYDLSAGYYQSEKIKLGKDGDFYTSNHVHPVFGQTFARFFADVISSEQLPPVITELGAGEGRFSLSVLDYFAEFHPEIYESCYMILIEQSGDHRQRIEAALAGHKGKFDIYQSISEAVKANPELEGIIFSNEFFDALPVHQVERHAEKWYEVFVEDQNDKLAERVFKCGNDRLLQWLAQFGPDIPDGFRTEASPLMEARLKQLASWLKGGILVTADYGYRDEELKRPERKEGSLRGYRNHELVHNPLESPGEMDLTHHIHWDAYDKAAELNGLETIIHERQDQFLLKAGLFSFLQTPDTIDPFSDVFKLNRAIQSFVQPGGISSAFQVDVKGKNLANTVHYRYFNEDPYRIK</sequence>
<dbReference type="Gene3D" id="3.40.50.12710">
    <property type="match status" value="1"/>
</dbReference>
<dbReference type="STRING" id="1464123.SAMN05444126_106125"/>
<evidence type="ECO:0000313" key="3">
    <source>
        <dbReference type="EMBL" id="SER82155.1"/>
    </source>
</evidence>
<dbReference type="InterPro" id="IPR029063">
    <property type="entry name" value="SAM-dependent_MTases_sf"/>
</dbReference>
<reference evidence="4" key="1">
    <citation type="submission" date="2016-10" db="EMBL/GenBank/DDBJ databases">
        <authorList>
            <person name="de Groot N.N."/>
        </authorList>
    </citation>
    <scope>NUCLEOTIDE SEQUENCE [LARGE SCALE GENOMIC DNA]</scope>
    <source>
        <strain evidence="4">10nlg</strain>
    </source>
</reference>
<accession>A0A1H9SC56</accession>
<evidence type="ECO:0000256" key="2">
    <source>
        <dbReference type="ARBA" id="ARBA00022679"/>
    </source>
</evidence>
<keyword evidence="2" id="KW-0808">Transferase</keyword>
<dbReference type="GO" id="GO:0035243">
    <property type="term" value="F:protein-arginine omega-N symmetric methyltransferase activity"/>
    <property type="evidence" value="ECO:0007669"/>
    <property type="project" value="TreeGrafter"/>
</dbReference>
<gene>
    <name evidence="3" type="ORF">SAMN05444126_106125</name>
</gene>
<dbReference type="InterPro" id="IPR003788">
    <property type="entry name" value="NDUFAF7"/>
</dbReference>